<evidence type="ECO:0000313" key="3">
    <source>
        <dbReference type="Proteomes" id="UP000184128"/>
    </source>
</evidence>
<reference evidence="3" key="1">
    <citation type="submission" date="2016-11" db="EMBL/GenBank/DDBJ databases">
        <authorList>
            <person name="Varghese N."/>
            <person name="Submissions S."/>
        </authorList>
    </citation>
    <scope>NUCLEOTIDE SEQUENCE [LARGE SCALE GENOMIC DNA]</scope>
    <source>
        <strain evidence="3">DSM 15692</strain>
    </source>
</reference>
<dbReference type="InterPro" id="IPR035965">
    <property type="entry name" value="PAS-like_dom_sf"/>
</dbReference>
<accession>A0A1M4YG05</accession>
<dbReference type="Proteomes" id="UP000184128">
    <property type="component" value="Unassembled WGS sequence"/>
</dbReference>
<gene>
    <name evidence="2" type="ORF">SAMN02745249_01689</name>
</gene>
<sequence length="230" mass="25488">MIDERASFGFEGLFELGEVDTTITGLDMFAADWVEQAAEKVGAVEGDTYVKLNRGILTVTQINALLDSIPLEFSYIDNNNQFIYYNNEKDAANMWAPSNPESVGQPLGSLHPEHITAYVQKIIQQLRAGETDVVRIGHPVADGEQFLVHNYQRMQDKEENYLGVNEYVADLKPVIDWYLKQTSQKLVPNNGEDRVSNAMPIDGISGATQKPTSHKHADVDAVSGASAKPY</sequence>
<dbReference type="RefSeq" id="WP_073298416.1">
    <property type="nucleotide sequence ID" value="NZ_FQUF01000028.1"/>
</dbReference>
<protein>
    <submittedName>
        <fullName evidence="2">PAS domain-containing protein</fullName>
    </submittedName>
</protein>
<dbReference type="AlphaFoldDB" id="A0A1M4YG05"/>
<dbReference type="CDD" id="cd00130">
    <property type="entry name" value="PAS"/>
    <property type="match status" value="1"/>
</dbReference>
<dbReference type="EMBL" id="FQUF01000028">
    <property type="protein sequence ID" value="SHF04661.1"/>
    <property type="molecule type" value="Genomic_DNA"/>
</dbReference>
<dbReference type="Pfam" id="PF13596">
    <property type="entry name" value="PAS_10"/>
    <property type="match status" value="1"/>
</dbReference>
<feature type="region of interest" description="Disordered" evidence="1">
    <location>
        <begin position="199"/>
        <end position="230"/>
    </location>
</feature>
<keyword evidence="3" id="KW-1185">Reference proteome</keyword>
<dbReference type="SUPFAM" id="SSF55785">
    <property type="entry name" value="PYP-like sensor domain (PAS domain)"/>
    <property type="match status" value="1"/>
</dbReference>
<evidence type="ECO:0000313" key="2">
    <source>
        <dbReference type="EMBL" id="SHF04661.1"/>
    </source>
</evidence>
<organism evidence="2 3">
    <name type="scientific">Atopostipes suicloacalis DSM 15692</name>
    <dbReference type="NCBI Taxonomy" id="1121025"/>
    <lineage>
        <taxon>Bacteria</taxon>
        <taxon>Bacillati</taxon>
        <taxon>Bacillota</taxon>
        <taxon>Bacilli</taxon>
        <taxon>Lactobacillales</taxon>
        <taxon>Carnobacteriaceae</taxon>
        <taxon>Atopostipes</taxon>
    </lineage>
</organism>
<dbReference type="OrthoDB" id="9812295at2"/>
<dbReference type="Gene3D" id="3.30.450.20">
    <property type="entry name" value="PAS domain"/>
    <property type="match status" value="1"/>
</dbReference>
<proteinExistence type="predicted"/>
<dbReference type="InterPro" id="IPR000014">
    <property type="entry name" value="PAS"/>
</dbReference>
<dbReference type="STRING" id="1121025.SAMN02745249_01689"/>
<name>A0A1M4YG05_9LACT</name>
<evidence type="ECO:0000256" key="1">
    <source>
        <dbReference type="SAM" id="MobiDB-lite"/>
    </source>
</evidence>